<feature type="domain" description="Disease resistance R13L4/SHOC-2-like LRR" evidence="8">
    <location>
        <begin position="162"/>
        <end position="243"/>
    </location>
</feature>
<evidence type="ECO:0000256" key="2">
    <source>
        <dbReference type="ARBA" id="ARBA00022475"/>
    </source>
</evidence>
<dbReference type="Proteomes" id="UP001054252">
    <property type="component" value="Unassembled WGS sequence"/>
</dbReference>
<reference evidence="9 10" key="1">
    <citation type="journal article" date="2021" name="Commun. Biol.">
        <title>The genome of Shorea leprosula (Dipterocarpaceae) highlights the ecological relevance of drought in aseasonal tropical rainforests.</title>
        <authorList>
            <person name="Ng K.K.S."/>
            <person name="Kobayashi M.J."/>
            <person name="Fawcett J.A."/>
            <person name="Hatakeyama M."/>
            <person name="Paape T."/>
            <person name="Ng C.H."/>
            <person name="Ang C.C."/>
            <person name="Tnah L.H."/>
            <person name="Lee C.T."/>
            <person name="Nishiyama T."/>
            <person name="Sese J."/>
            <person name="O'Brien M.J."/>
            <person name="Copetti D."/>
            <person name="Mohd Noor M.I."/>
            <person name="Ong R.C."/>
            <person name="Putra M."/>
            <person name="Sireger I.Z."/>
            <person name="Indrioko S."/>
            <person name="Kosugi Y."/>
            <person name="Izuno A."/>
            <person name="Isagi Y."/>
            <person name="Lee S.L."/>
            <person name="Shimizu K.K."/>
        </authorList>
    </citation>
    <scope>NUCLEOTIDE SEQUENCE [LARGE SCALE GENOMIC DNA]</scope>
    <source>
        <strain evidence="9">214</strain>
    </source>
</reference>
<evidence type="ECO:0000256" key="7">
    <source>
        <dbReference type="SAM" id="SignalP"/>
    </source>
</evidence>
<dbReference type="SMART" id="SM00365">
    <property type="entry name" value="LRR_SD22"/>
    <property type="match status" value="4"/>
</dbReference>
<feature type="signal peptide" evidence="7">
    <location>
        <begin position="1"/>
        <end position="23"/>
    </location>
</feature>
<dbReference type="InterPro" id="IPR032675">
    <property type="entry name" value="LRR_dom_sf"/>
</dbReference>
<dbReference type="FunFam" id="3.80.10.10:FF:000299">
    <property type="entry name" value="Piriformospora indica-insensitive protein 2"/>
    <property type="match status" value="1"/>
</dbReference>
<keyword evidence="5" id="KW-0677">Repeat</keyword>
<dbReference type="InterPro" id="IPR055414">
    <property type="entry name" value="LRR_R13L4/SHOC2-like"/>
</dbReference>
<evidence type="ECO:0000256" key="6">
    <source>
        <dbReference type="ARBA" id="ARBA00023136"/>
    </source>
</evidence>
<gene>
    <name evidence="9" type="ORF">SLEP1_g6308</name>
</gene>
<evidence type="ECO:0000256" key="4">
    <source>
        <dbReference type="ARBA" id="ARBA00022729"/>
    </source>
</evidence>
<dbReference type="SMART" id="SM00369">
    <property type="entry name" value="LRR_TYP"/>
    <property type="match status" value="7"/>
</dbReference>
<dbReference type="EMBL" id="BPVZ01000006">
    <property type="protein sequence ID" value="GKU92599.1"/>
    <property type="molecule type" value="Genomic_DNA"/>
</dbReference>
<evidence type="ECO:0000313" key="9">
    <source>
        <dbReference type="EMBL" id="GKU92599.1"/>
    </source>
</evidence>
<dbReference type="SUPFAM" id="SSF52058">
    <property type="entry name" value="L domain-like"/>
    <property type="match status" value="1"/>
</dbReference>
<accession>A0AAV5I2W7</accession>
<sequence length="486" mass="52726">MASSSLSLYLVGFLAILAGGVMGLQGKTEETGEMVMMEEEELLGLFDVMGSLLDEPGWAQVHQEPCTNTPWPGVGCEVGEEDPPIFHVTLIHVGPDVVNPPCKSSAKLSDSLLKLPYLKTLSIFNCFVASPVSLSRSLFGALSSLEHLSLQSNPSLFGEIPPGLSSLKDLRVLSLSQNNIQGNIPSELGGLVKLEQLDLSYNNLSGEIPEEIGGLESLSILDLSWNAIEGEVPSYLGQLQLLQKVDLCSNRIHGKIAPELGNLNRLVLLDLSHNFINGPIPETFSGLEQLQYLILDQNPINSHIPFFLGTLKKLVSISFSGCGLTGTIPNLSLLKNLTALSLDNNNLSGTVPPNLGSLPNLDHLNLSNNKLRGELVFPDEFIYRLGERLDVRGNEGLCTCNQQYKENISAYLQTPVCLGTEGISENRTCPKQQHPDDSKGISPFLYHGKISSDSPFQDSQLMSASFGLCFLSSIVSIVSSFCFHYV</sequence>
<evidence type="ECO:0000313" key="10">
    <source>
        <dbReference type="Proteomes" id="UP001054252"/>
    </source>
</evidence>
<proteinExistence type="predicted"/>
<dbReference type="Gene3D" id="3.80.10.10">
    <property type="entry name" value="Ribonuclease Inhibitor"/>
    <property type="match status" value="3"/>
</dbReference>
<keyword evidence="6" id="KW-0472">Membrane</keyword>
<comment type="caution">
    <text evidence="9">The sequence shown here is derived from an EMBL/GenBank/DDBJ whole genome shotgun (WGS) entry which is preliminary data.</text>
</comment>
<dbReference type="FunFam" id="3.80.10.10:FF:000269">
    <property type="entry name" value="Piriformospora indica-insensitive protein 2"/>
    <property type="match status" value="1"/>
</dbReference>
<evidence type="ECO:0000256" key="1">
    <source>
        <dbReference type="ARBA" id="ARBA00004236"/>
    </source>
</evidence>
<keyword evidence="4 7" id="KW-0732">Signal</keyword>
<protein>
    <recommendedName>
        <fullName evidence="8">Disease resistance R13L4/SHOC-2-like LRR domain-containing protein</fullName>
    </recommendedName>
</protein>
<comment type="subcellular location">
    <subcellularLocation>
        <location evidence="1">Cell membrane</location>
    </subcellularLocation>
</comment>
<dbReference type="PANTHER" id="PTHR48007">
    <property type="entry name" value="LEUCINE-RICH REPEAT RECEPTOR-LIKE PROTEIN KINASE PXC1"/>
    <property type="match status" value="1"/>
</dbReference>
<evidence type="ECO:0000256" key="3">
    <source>
        <dbReference type="ARBA" id="ARBA00022614"/>
    </source>
</evidence>
<dbReference type="Pfam" id="PF23598">
    <property type="entry name" value="LRR_14"/>
    <property type="match status" value="1"/>
</dbReference>
<dbReference type="GO" id="GO:0005886">
    <property type="term" value="C:plasma membrane"/>
    <property type="evidence" value="ECO:0007669"/>
    <property type="project" value="UniProtKB-SubCell"/>
</dbReference>
<dbReference type="PANTHER" id="PTHR48007:SF4">
    <property type="entry name" value="LEUCINE-RICH REPEAT RECEPTOR-LIKE PROTEIN KINASE PXC1"/>
    <property type="match status" value="1"/>
</dbReference>
<keyword evidence="3" id="KW-0433">Leucine-rich repeat</keyword>
<dbReference type="InterPro" id="IPR046959">
    <property type="entry name" value="PRK1-6/SRF4-like"/>
</dbReference>
<keyword evidence="2" id="KW-1003">Cell membrane</keyword>
<keyword evidence="10" id="KW-1185">Reference proteome</keyword>
<evidence type="ECO:0000259" key="8">
    <source>
        <dbReference type="Pfam" id="PF23598"/>
    </source>
</evidence>
<dbReference type="InterPro" id="IPR003591">
    <property type="entry name" value="Leu-rich_rpt_typical-subtyp"/>
</dbReference>
<feature type="chain" id="PRO_5043629955" description="Disease resistance R13L4/SHOC-2-like LRR domain-containing protein" evidence="7">
    <location>
        <begin position="24"/>
        <end position="486"/>
    </location>
</feature>
<evidence type="ECO:0000256" key="5">
    <source>
        <dbReference type="ARBA" id="ARBA00022737"/>
    </source>
</evidence>
<dbReference type="InterPro" id="IPR001611">
    <property type="entry name" value="Leu-rich_rpt"/>
</dbReference>
<dbReference type="GO" id="GO:0051707">
    <property type="term" value="P:response to other organism"/>
    <property type="evidence" value="ECO:0007669"/>
    <property type="project" value="UniProtKB-ARBA"/>
</dbReference>
<dbReference type="AlphaFoldDB" id="A0AAV5I2W7"/>
<dbReference type="Pfam" id="PF00560">
    <property type="entry name" value="LRR_1"/>
    <property type="match status" value="3"/>
</dbReference>
<dbReference type="PRINTS" id="PR00019">
    <property type="entry name" value="LEURICHRPT"/>
</dbReference>
<organism evidence="9 10">
    <name type="scientific">Rubroshorea leprosula</name>
    <dbReference type="NCBI Taxonomy" id="152421"/>
    <lineage>
        <taxon>Eukaryota</taxon>
        <taxon>Viridiplantae</taxon>
        <taxon>Streptophyta</taxon>
        <taxon>Embryophyta</taxon>
        <taxon>Tracheophyta</taxon>
        <taxon>Spermatophyta</taxon>
        <taxon>Magnoliopsida</taxon>
        <taxon>eudicotyledons</taxon>
        <taxon>Gunneridae</taxon>
        <taxon>Pentapetalae</taxon>
        <taxon>rosids</taxon>
        <taxon>malvids</taxon>
        <taxon>Malvales</taxon>
        <taxon>Dipterocarpaceae</taxon>
        <taxon>Rubroshorea</taxon>
    </lineage>
</organism>
<name>A0AAV5I2W7_9ROSI</name>